<dbReference type="EMBL" id="JARBDR010000657">
    <property type="protein sequence ID" value="KAJ8308041.1"/>
    <property type="molecule type" value="Genomic_DNA"/>
</dbReference>
<comment type="caution">
    <text evidence="3">The sequence shown here is derived from an EMBL/GenBank/DDBJ whole genome shotgun (WGS) entry which is preliminary data.</text>
</comment>
<dbReference type="InterPro" id="IPR003578">
    <property type="entry name" value="Small_GTPase_Rho"/>
</dbReference>
<dbReference type="PROSITE" id="PS51420">
    <property type="entry name" value="RHO"/>
    <property type="match status" value="1"/>
</dbReference>
<evidence type="ECO:0000256" key="1">
    <source>
        <dbReference type="ARBA" id="ARBA00022741"/>
    </source>
</evidence>
<dbReference type="Proteomes" id="UP001217089">
    <property type="component" value="Unassembled WGS sequence"/>
</dbReference>
<gene>
    <name evidence="3" type="ORF">KUTeg_012915</name>
</gene>
<dbReference type="PROSITE" id="PS51421">
    <property type="entry name" value="RAS"/>
    <property type="match status" value="1"/>
</dbReference>
<evidence type="ECO:0000313" key="4">
    <source>
        <dbReference type="Proteomes" id="UP001217089"/>
    </source>
</evidence>
<dbReference type="NCBIfam" id="TIGR00231">
    <property type="entry name" value="small_GTP"/>
    <property type="match status" value="1"/>
</dbReference>
<dbReference type="Pfam" id="PF00071">
    <property type="entry name" value="Ras"/>
    <property type="match status" value="1"/>
</dbReference>
<dbReference type="PANTHER" id="PTHR24072">
    <property type="entry name" value="RHO FAMILY GTPASE"/>
    <property type="match status" value="1"/>
</dbReference>
<dbReference type="SMART" id="SM00173">
    <property type="entry name" value="RAS"/>
    <property type="match status" value="1"/>
</dbReference>
<proteinExistence type="predicted"/>
<evidence type="ECO:0000256" key="2">
    <source>
        <dbReference type="ARBA" id="ARBA00023134"/>
    </source>
</evidence>
<dbReference type="PROSITE" id="PS51419">
    <property type="entry name" value="RAB"/>
    <property type="match status" value="1"/>
</dbReference>
<dbReference type="InterPro" id="IPR001806">
    <property type="entry name" value="Small_GTPase"/>
</dbReference>
<dbReference type="SUPFAM" id="SSF52540">
    <property type="entry name" value="P-loop containing nucleoside triphosphate hydrolases"/>
    <property type="match status" value="1"/>
</dbReference>
<dbReference type="InterPro" id="IPR005225">
    <property type="entry name" value="Small_GTP-bd"/>
</dbReference>
<dbReference type="CDD" id="cd00157">
    <property type="entry name" value="Rho"/>
    <property type="match status" value="1"/>
</dbReference>
<organism evidence="3 4">
    <name type="scientific">Tegillarca granosa</name>
    <name type="common">Malaysian cockle</name>
    <name type="synonym">Anadara granosa</name>
    <dbReference type="NCBI Taxonomy" id="220873"/>
    <lineage>
        <taxon>Eukaryota</taxon>
        <taxon>Metazoa</taxon>
        <taxon>Spiralia</taxon>
        <taxon>Lophotrochozoa</taxon>
        <taxon>Mollusca</taxon>
        <taxon>Bivalvia</taxon>
        <taxon>Autobranchia</taxon>
        <taxon>Pteriomorphia</taxon>
        <taxon>Arcoida</taxon>
        <taxon>Arcoidea</taxon>
        <taxon>Arcidae</taxon>
        <taxon>Tegillarca</taxon>
    </lineage>
</organism>
<reference evidence="3 4" key="1">
    <citation type="submission" date="2022-12" db="EMBL/GenBank/DDBJ databases">
        <title>Chromosome-level genome of Tegillarca granosa.</title>
        <authorList>
            <person name="Kim J."/>
        </authorList>
    </citation>
    <scope>NUCLEOTIDE SEQUENCE [LARGE SCALE GENOMIC DNA]</scope>
    <source>
        <strain evidence="3">Teg-2019</strain>
        <tissue evidence="3">Adductor muscle</tissue>
    </source>
</reference>
<accession>A0ABQ9EUL3</accession>
<protein>
    <submittedName>
        <fullName evidence="3">Uncharacterized protein</fullName>
    </submittedName>
</protein>
<dbReference type="PRINTS" id="PR00449">
    <property type="entry name" value="RASTRNSFRMNG"/>
</dbReference>
<dbReference type="SMART" id="SM00175">
    <property type="entry name" value="RAB"/>
    <property type="match status" value="1"/>
</dbReference>
<dbReference type="InterPro" id="IPR027417">
    <property type="entry name" value="P-loop_NTPase"/>
</dbReference>
<keyword evidence="2" id="KW-0342">GTP-binding</keyword>
<keyword evidence="1" id="KW-0547">Nucleotide-binding</keyword>
<sequence>MKYTYRGVTTCLDIRIYVNVTSDLKMKKKYEFWDKLSLKCVLVGDTGVGKSSLAARLTSRTFKTDYEPTLFDNFAATVSVEDKPFHLSLFDTAGKEDFNKLRVLSYIKSDVFIVCFSVNNPESLHHVSEVWVPELKQYVPDTPFIVVGTNIDVRFQQPDVQVMKSSVISAKIGNEIANRVGAVSYVECSSLTW</sequence>
<dbReference type="SMART" id="SM00174">
    <property type="entry name" value="RHO"/>
    <property type="match status" value="1"/>
</dbReference>
<dbReference type="Gene3D" id="3.40.50.300">
    <property type="entry name" value="P-loop containing nucleotide triphosphate hydrolases"/>
    <property type="match status" value="1"/>
</dbReference>
<name>A0ABQ9EUL3_TEGGR</name>
<evidence type="ECO:0000313" key="3">
    <source>
        <dbReference type="EMBL" id="KAJ8308041.1"/>
    </source>
</evidence>
<keyword evidence="4" id="KW-1185">Reference proteome</keyword>